<reference evidence="1 2" key="1">
    <citation type="submission" date="2023-05" db="EMBL/GenBank/DDBJ databases">
        <title>Draft genome sequence of Streptomyces sp. B-S-A6 isolated from a cave soil in Thailand.</title>
        <authorList>
            <person name="Chamroensaksri N."/>
            <person name="Muangham S."/>
        </authorList>
    </citation>
    <scope>NUCLEOTIDE SEQUENCE [LARGE SCALE GENOMIC DNA]</scope>
    <source>
        <strain evidence="1 2">B-S-A6</strain>
    </source>
</reference>
<dbReference type="EMBL" id="JASCIQ010000002">
    <property type="protein sequence ID" value="MDI3402649.1"/>
    <property type="molecule type" value="Genomic_DNA"/>
</dbReference>
<evidence type="ECO:0000313" key="1">
    <source>
        <dbReference type="EMBL" id="MDI3402649.1"/>
    </source>
</evidence>
<organism evidence="1 2">
    <name type="scientific">Streptomyces cavernicola</name>
    <dbReference type="NCBI Taxonomy" id="3043613"/>
    <lineage>
        <taxon>Bacteria</taxon>
        <taxon>Bacillati</taxon>
        <taxon>Actinomycetota</taxon>
        <taxon>Actinomycetes</taxon>
        <taxon>Kitasatosporales</taxon>
        <taxon>Streptomycetaceae</taxon>
        <taxon>Streptomyces</taxon>
    </lineage>
</organism>
<evidence type="ECO:0008006" key="3">
    <source>
        <dbReference type="Google" id="ProtNLM"/>
    </source>
</evidence>
<name>A0ABT6S3H2_9ACTN</name>
<evidence type="ECO:0000313" key="2">
    <source>
        <dbReference type="Proteomes" id="UP001223978"/>
    </source>
</evidence>
<comment type="caution">
    <text evidence="1">The sequence shown here is derived from an EMBL/GenBank/DDBJ whole genome shotgun (WGS) entry which is preliminary data.</text>
</comment>
<sequence length="84" mass="9382">MSEEPPADRSVREVRLGIYATERQAEEVKEQIARLLCPDPEHASPCPIPWSISVLDGSDLEDEDPYPELIEQARAEQQALGGRP</sequence>
<keyword evidence="2" id="KW-1185">Reference proteome</keyword>
<dbReference type="Proteomes" id="UP001223978">
    <property type="component" value="Unassembled WGS sequence"/>
</dbReference>
<dbReference type="RefSeq" id="WP_282540606.1">
    <property type="nucleotide sequence ID" value="NZ_JASCIQ010000002.1"/>
</dbReference>
<gene>
    <name evidence="1" type="ORF">QIS96_02245</name>
</gene>
<proteinExistence type="predicted"/>
<accession>A0ABT6S3H2</accession>
<protein>
    <recommendedName>
        <fullName evidence="3">SPOR domain-containing protein</fullName>
    </recommendedName>
</protein>